<proteinExistence type="predicted"/>
<dbReference type="PANTHER" id="PTHR42915">
    <property type="entry name" value="HYPOTHETICAL 460 KDA PROTEIN IN FEUA-SIGW INTERGENIC REGION [PRECURSOR]"/>
    <property type="match status" value="1"/>
</dbReference>
<evidence type="ECO:0000259" key="2">
    <source>
        <dbReference type="Pfam" id="PF20732"/>
    </source>
</evidence>
<feature type="domain" description="Peptidoglycan beta-N-acetylmuramidase NamZ C-terminal" evidence="2">
    <location>
        <begin position="249"/>
        <end position="387"/>
    </location>
</feature>
<dbReference type="EMBL" id="FUWL01000012">
    <property type="protein sequence ID" value="SJZ64373.1"/>
    <property type="molecule type" value="Genomic_DNA"/>
</dbReference>
<protein>
    <submittedName>
        <fullName evidence="3">Uncharacterized conserved protein YbbC, DUF1343 family</fullName>
    </submittedName>
</protein>
<evidence type="ECO:0000259" key="1">
    <source>
        <dbReference type="Pfam" id="PF07075"/>
    </source>
</evidence>
<dbReference type="Gene3D" id="3.40.50.12170">
    <property type="entry name" value="Uncharacterised protein PF07075, DUF1343"/>
    <property type="match status" value="1"/>
</dbReference>
<dbReference type="PIRSF" id="PIRSF016719">
    <property type="entry name" value="UCP016719"/>
    <property type="match status" value="1"/>
</dbReference>
<organism evidence="3 4">
    <name type="scientific">Porphyromonas cangingivalis</name>
    <dbReference type="NCBI Taxonomy" id="36874"/>
    <lineage>
        <taxon>Bacteria</taxon>
        <taxon>Pseudomonadati</taxon>
        <taxon>Bacteroidota</taxon>
        <taxon>Bacteroidia</taxon>
        <taxon>Bacteroidales</taxon>
        <taxon>Porphyromonadaceae</taxon>
        <taxon>Porphyromonas</taxon>
    </lineage>
</organism>
<evidence type="ECO:0000313" key="4">
    <source>
        <dbReference type="Proteomes" id="UP000189956"/>
    </source>
</evidence>
<dbReference type="Pfam" id="PF20732">
    <property type="entry name" value="NamZ_C"/>
    <property type="match status" value="1"/>
</dbReference>
<dbReference type="GO" id="GO:0033922">
    <property type="term" value="F:peptidoglycan beta-N-acetylmuramidase activity"/>
    <property type="evidence" value="ECO:0007669"/>
    <property type="project" value="InterPro"/>
</dbReference>
<name>A0A1T4MBK4_PORCN</name>
<dbReference type="PANTHER" id="PTHR42915:SF1">
    <property type="entry name" value="PEPTIDOGLYCAN BETA-N-ACETYLMURAMIDASE NAMZ"/>
    <property type="match status" value="1"/>
</dbReference>
<dbReference type="InterPro" id="IPR048502">
    <property type="entry name" value="NamZ_N"/>
</dbReference>
<dbReference type="InterPro" id="IPR008302">
    <property type="entry name" value="NamZ"/>
</dbReference>
<dbReference type="Gene3D" id="3.90.1150.140">
    <property type="match status" value="1"/>
</dbReference>
<sequence length="401" mass="44926">MNIKYVLAILLLITLRTWETSAQVKVGAERIDEILIFTHGKRIGIATNHTGILNTPAQTHIIDTLLSRGVNITALFAPEHGLRGNHDAGAVIKSGKDERTDIVVHSLYGTNKRPTRQQLQTVDMMLFDMQDVGVRFYTYISTMYYIMDACAEYGVPLLILDRPNPHDTIDGAVRKDRKYRSFVSLLPIPAVHGLTLGEAAMMINGERWLPQKRKVPLYVLTVQGWKHGQPYSLPIPPSPNLKSDKAIALYPTICYLEACSWSEGRGTPFPFEQVGYPDKRCGAHSFIPTPMPGASEPKHKGKKCYGPVINSYRSGQGIDLDLLLSIAKTSKSYGITLISKPKLFDLLAGNGLLRKQINSGTSVKEIRRSWQKDIEEYKAMRAKYLLYEDYDTTPSDSCNIR</sequence>
<feature type="domain" description="Peptidoglycan beta-N-acetylmuramidase NamZ N-terminal" evidence="1">
    <location>
        <begin position="43"/>
        <end position="243"/>
    </location>
</feature>
<dbReference type="Proteomes" id="UP000189956">
    <property type="component" value="Unassembled WGS sequence"/>
</dbReference>
<evidence type="ECO:0000313" key="3">
    <source>
        <dbReference type="EMBL" id="SJZ64373.1"/>
    </source>
</evidence>
<reference evidence="3 4" key="1">
    <citation type="submission" date="2017-02" db="EMBL/GenBank/DDBJ databases">
        <authorList>
            <person name="Peterson S.W."/>
        </authorList>
    </citation>
    <scope>NUCLEOTIDE SEQUENCE [LARGE SCALE GENOMIC DNA]</scope>
    <source>
        <strain evidence="3 4">ATCC 700135</strain>
    </source>
</reference>
<dbReference type="RefSeq" id="WP_025838357.1">
    <property type="nucleotide sequence ID" value="NZ_FUWL01000012.1"/>
</dbReference>
<dbReference type="Pfam" id="PF07075">
    <property type="entry name" value="NamZ_N"/>
    <property type="match status" value="1"/>
</dbReference>
<dbReference type="InterPro" id="IPR048503">
    <property type="entry name" value="NamZ_C"/>
</dbReference>
<gene>
    <name evidence="3" type="ORF">SAMN02745205_01458</name>
</gene>
<accession>A0A1T4MBK4</accession>
<dbReference type="AlphaFoldDB" id="A0A1T4MBK4"/>